<name>A0AAE3R512_9BACT</name>
<sequence length="179" mass="21171">MIDYFASLISQGYSFFLIWLIVFILLVKVYFDAYQKEAVTMLEAMNLLMAVCGLYVFYFWFHEAFTYFMSNTYAERYVFITHIKEPYGSVVWITTIVGSVLTQLFWIPKLRHNMVLSLFIWLSLHLEAIIIFITSFFSDYLPSGWVTKPVSVGEQILSRVLYVGMVTGVYFFLWKRKKK</sequence>
<organism evidence="2 3">
    <name type="scientific">Xanthocytophaga agilis</name>
    <dbReference type="NCBI Taxonomy" id="3048010"/>
    <lineage>
        <taxon>Bacteria</taxon>
        <taxon>Pseudomonadati</taxon>
        <taxon>Bacteroidota</taxon>
        <taxon>Cytophagia</taxon>
        <taxon>Cytophagales</taxon>
        <taxon>Rhodocytophagaceae</taxon>
        <taxon>Xanthocytophaga</taxon>
    </lineage>
</organism>
<dbReference type="RefSeq" id="WP_314511047.1">
    <property type="nucleotide sequence ID" value="NZ_JASJOU010000003.1"/>
</dbReference>
<feature type="transmembrane region" description="Helical" evidence="1">
    <location>
        <begin position="156"/>
        <end position="174"/>
    </location>
</feature>
<feature type="transmembrane region" description="Helical" evidence="1">
    <location>
        <begin position="12"/>
        <end position="31"/>
    </location>
</feature>
<dbReference type="EMBL" id="JASJOU010000003">
    <property type="protein sequence ID" value="MDJ1501559.1"/>
    <property type="molecule type" value="Genomic_DNA"/>
</dbReference>
<proteinExistence type="predicted"/>
<keyword evidence="3" id="KW-1185">Reference proteome</keyword>
<protein>
    <submittedName>
        <fullName evidence="2">Uncharacterized protein</fullName>
    </submittedName>
</protein>
<evidence type="ECO:0000313" key="2">
    <source>
        <dbReference type="EMBL" id="MDJ1501559.1"/>
    </source>
</evidence>
<evidence type="ECO:0000256" key="1">
    <source>
        <dbReference type="SAM" id="Phobius"/>
    </source>
</evidence>
<reference evidence="2" key="1">
    <citation type="submission" date="2023-05" db="EMBL/GenBank/DDBJ databases">
        <authorList>
            <person name="Zhang X."/>
        </authorList>
    </citation>
    <scope>NUCLEOTIDE SEQUENCE</scope>
    <source>
        <strain evidence="2">BD1B2-1</strain>
    </source>
</reference>
<keyword evidence="1" id="KW-0812">Transmembrane</keyword>
<feature type="transmembrane region" description="Helical" evidence="1">
    <location>
        <begin position="87"/>
        <end position="107"/>
    </location>
</feature>
<accession>A0AAE3R512</accession>
<keyword evidence="1" id="KW-1133">Transmembrane helix</keyword>
<evidence type="ECO:0000313" key="3">
    <source>
        <dbReference type="Proteomes" id="UP001232063"/>
    </source>
</evidence>
<dbReference type="AlphaFoldDB" id="A0AAE3R512"/>
<feature type="transmembrane region" description="Helical" evidence="1">
    <location>
        <begin position="114"/>
        <end position="136"/>
    </location>
</feature>
<comment type="caution">
    <text evidence="2">The sequence shown here is derived from an EMBL/GenBank/DDBJ whole genome shotgun (WGS) entry which is preliminary data.</text>
</comment>
<dbReference type="Proteomes" id="UP001232063">
    <property type="component" value="Unassembled WGS sequence"/>
</dbReference>
<gene>
    <name evidence="2" type="ORF">QNI22_12910</name>
</gene>
<keyword evidence="1" id="KW-0472">Membrane</keyword>
<feature type="transmembrane region" description="Helical" evidence="1">
    <location>
        <begin position="43"/>
        <end position="61"/>
    </location>
</feature>